<dbReference type="Proteomes" id="UP000827872">
    <property type="component" value="Linkage Group LG11"/>
</dbReference>
<sequence length="90" mass="9862">MCQPFVNPDGTPAIYNPPSSQQPLRNQIVGQSQQPPSSQQPVQQPQQQIASHLVTQALQPSSQSVQYPTVSYPPQHLLAMSSTQQFPVVL</sequence>
<keyword evidence="2" id="KW-1185">Reference proteome</keyword>
<proteinExistence type="predicted"/>
<reference evidence="1" key="1">
    <citation type="submission" date="2021-08" db="EMBL/GenBank/DDBJ databases">
        <title>The first chromosome-level gecko genome reveals the dynamic sex chromosomes of Neotropical dwarf geckos (Sphaerodactylidae: Sphaerodactylus).</title>
        <authorList>
            <person name="Pinto B.J."/>
            <person name="Keating S.E."/>
            <person name="Gamble T."/>
        </authorList>
    </citation>
    <scope>NUCLEOTIDE SEQUENCE</scope>
    <source>
        <strain evidence="1">TG3544</strain>
    </source>
</reference>
<evidence type="ECO:0000313" key="1">
    <source>
        <dbReference type="EMBL" id="KAH8010642.1"/>
    </source>
</evidence>
<organism evidence="1 2">
    <name type="scientific">Sphaerodactylus townsendi</name>
    <dbReference type="NCBI Taxonomy" id="933632"/>
    <lineage>
        <taxon>Eukaryota</taxon>
        <taxon>Metazoa</taxon>
        <taxon>Chordata</taxon>
        <taxon>Craniata</taxon>
        <taxon>Vertebrata</taxon>
        <taxon>Euteleostomi</taxon>
        <taxon>Lepidosauria</taxon>
        <taxon>Squamata</taxon>
        <taxon>Bifurcata</taxon>
        <taxon>Gekkota</taxon>
        <taxon>Sphaerodactylidae</taxon>
        <taxon>Sphaerodactylus</taxon>
    </lineage>
</organism>
<evidence type="ECO:0000313" key="2">
    <source>
        <dbReference type="Proteomes" id="UP000827872"/>
    </source>
</evidence>
<accession>A0ACB8FTT2</accession>
<dbReference type="EMBL" id="CM037624">
    <property type="protein sequence ID" value="KAH8010642.1"/>
    <property type="molecule type" value="Genomic_DNA"/>
</dbReference>
<gene>
    <name evidence="1" type="ORF">K3G42_010173</name>
</gene>
<name>A0ACB8FTT2_9SAUR</name>
<protein>
    <submittedName>
        <fullName evidence="1">Uncharacterized protein</fullName>
    </submittedName>
</protein>
<comment type="caution">
    <text evidence="1">The sequence shown here is derived from an EMBL/GenBank/DDBJ whole genome shotgun (WGS) entry which is preliminary data.</text>
</comment>